<dbReference type="PIRSF" id="PIRSF006066">
    <property type="entry name" value="HI0050"/>
    <property type="match status" value="1"/>
</dbReference>
<comment type="caution">
    <text evidence="9">The sequence shown here is derived from an EMBL/GenBank/DDBJ whole genome shotgun (WGS) entry which is preliminary data.</text>
</comment>
<keyword evidence="7" id="KW-0813">Transport</keyword>
<feature type="transmembrane region" description="Helical" evidence="7">
    <location>
        <begin position="403"/>
        <end position="424"/>
    </location>
</feature>
<comment type="function">
    <text evidence="7">Part of the tripartite ATP-independent periplasmic (TRAP) transport system.</text>
</comment>
<evidence type="ECO:0000313" key="10">
    <source>
        <dbReference type="Proteomes" id="UP001620597"/>
    </source>
</evidence>
<evidence type="ECO:0000256" key="6">
    <source>
        <dbReference type="ARBA" id="ARBA00023136"/>
    </source>
</evidence>
<accession>A0ABW8NH54</accession>
<dbReference type="Pfam" id="PF06808">
    <property type="entry name" value="DctM"/>
    <property type="match status" value="1"/>
</dbReference>
<comment type="similarity">
    <text evidence="7">Belongs to the TRAP transporter large permease family.</text>
</comment>
<keyword evidence="2" id="KW-1003">Cell membrane</keyword>
<evidence type="ECO:0000256" key="7">
    <source>
        <dbReference type="RuleBase" id="RU369079"/>
    </source>
</evidence>
<evidence type="ECO:0000256" key="2">
    <source>
        <dbReference type="ARBA" id="ARBA00022475"/>
    </source>
</evidence>
<evidence type="ECO:0000256" key="5">
    <source>
        <dbReference type="ARBA" id="ARBA00022989"/>
    </source>
</evidence>
<dbReference type="PANTHER" id="PTHR33362">
    <property type="entry name" value="SIALIC ACID TRAP TRANSPORTER PERMEASE PROTEIN SIAT-RELATED"/>
    <property type="match status" value="1"/>
</dbReference>
<feature type="transmembrane region" description="Helical" evidence="7">
    <location>
        <begin position="315"/>
        <end position="336"/>
    </location>
</feature>
<feature type="transmembrane region" description="Helical" evidence="7">
    <location>
        <begin position="274"/>
        <end position="295"/>
    </location>
</feature>
<keyword evidence="10" id="KW-1185">Reference proteome</keyword>
<feature type="transmembrane region" description="Helical" evidence="7">
    <location>
        <begin position="357"/>
        <end position="383"/>
    </location>
</feature>
<keyword evidence="4 7" id="KW-0812">Transmembrane</keyword>
<name>A0ABW8NH54_9GAMM</name>
<dbReference type="PANTHER" id="PTHR33362:SF5">
    <property type="entry name" value="C4-DICARBOXYLATE TRAP TRANSPORTER LARGE PERMEASE PROTEIN DCTM"/>
    <property type="match status" value="1"/>
</dbReference>
<gene>
    <name evidence="9" type="ORF">WG929_07545</name>
</gene>
<dbReference type="InterPro" id="IPR010656">
    <property type="entry name" value="DctM"/>
</dbReference>
<feature type="transmembrane region" description="Helical" evidence="7">
    <location>
        <begin position="173"/>
        <end position="195"/>
    </location>
</feature>
<reference evidence="9 10" key="1">
    <citation type="submission" date="2024-03" db="EMBL/GenBank/DDBJ databases">
        <title>High-quality draft genome sequence of Oceanobacter sp. wDCs-4.</title>
        <authorList>
            <person name="Dong C."/>
        </authorList>
    </citation>
    <scope>NUCLEOTIDE SEQUENCE [LARGE SCALE GENOMIC DNA]</scope>
    <source>
        <strain evidence="10">wDCs-4</strain>
    </source>
</reference>
<dbReference type="RefSeq" id="WP_416205560.1">
    <property type="nucleotide sequence ID" value="NZ_JBBKTX010000007.1"/>
</dbReference>
<organism evidence="9 10">
    <name type="scientific">Oceanobacter antarcticus</name>
    <dbReference type="NCBI Taxonomy" id="3133425"/>
    <lineage>
        <taxon>Bacteria</taxon>
        <taxon>Pseudomonadati</taxon>
        <taxon>Pseudomonadota</taxon>
        <taxon>Gammaproteobacteria</taxon>
        <taxon>Oceanospirillales</taxon>
        <taxon>Oceanospirillaceae</taxon>
        <taxon>Oceanobacter</taxon>
    </lineage>
</organism>
<evidence type="ECO:0000256" key="3">
    <source>
        <dbReference type="ARBA" id="ARBA00022519"/>
    </source>
</evidence>
<dbReference type="Proteomes" id="UP001620597">
    <property type="component" value="Unassembled WGS sequence"/>
</dbReference>
<protein>
    <recommendedName>
        <fullName evidence="7">TRAP transporter large permease protein</fullName>
    </recommendedName>
</protein>
<feature type="transmembrane region" description="Helical" evidence="7">
    <location>
        <begin position="137"/>
        <end position="161"/>
    </location>
</feature>
<comment type="subcellular location">
    <subcellularLocation>
        <location evidence="1 7">Cell inner membrane</location>
        <topology evidence="1 7">Multi-pass membrane protein</topology>
    </subcellularLocation>
</comment>
<evidence type="ECO:0000259" key="8">
    <source>
        <dbReference type="Pfam" id="PF06808"/>
    </source>
</evidence>
<dbReference type="EMBL" id="JBBKTX010000007">
    <property type="protein sequence ID" value="MFK4752259.1"/>
    <property type="molecule type" value="Genomic_DNA"/>
</dbReference>
<feature type="transmembrane region" description="Helical" evidence="7">
    <location>
        <begin position="216"/>
        <end position="238"/>
    </location>
</feature>
<keyword evidence="6 7" id="KW-0472">Membrane</keyword>
<keyword evidence="3 7" id="KW-0997">Cell inner membrane</keyword>
<evidence type="ECO:0000256" key="4">
    <source>
        <dbReference type="ARBA" id="ARBA00022692"/>
    </source>
</evidence>
<proteinExistence type="inferred from homology"/>
<feature type="domain" description="TRAP C4-dicarboxylate transport system permease DctM subunit" evidence="8">
    <location>
        <begin position="7"/>
        <end position="420"/>
    </location>
</feature>
<evidence type="ECO:0000313" key="9">
    <source>
        <dbReference type="EMBL" id="MFK4752259.1"/>
    </source>
</evidence>
<comment type="subunit">
    <text evidence="7">The complex comprises the extracytoplasmic solute receptor protein and the two transmembrane proteins.</text>
</comment>
<sequence>MLIFLAFVVLFALLLCRVPIGFALGLIGTGGFAAIVGLEPALRSLGGVASDTVMSYDFAVIPMFILMANLIGRSGISDDLYATSNVWFGGARGGLAIATIASCGGFSAVSGSSLATAATMAKVAIPPMRSYHYSDTLAAGAVAAGGTLGILIPPSIALVLYGIMTQSDIGKLFAAGVLPGILGIVLYMAAIAIWVRIDPDIGPAAKKHSFPEKIASLRGVIGILALFTLVMGGLYVGLFTPTEAAGIGSCGALLITTLRGRFNWKEFLEVIYTSARTSVTLLTILIGAMLFANFINVARLPQTIGDWVSGLELAPIYVILVIVAVYVILGCFLESLSMMLLTVPIFYPIVEMMGYDLIWFGILVIVVIEISMITPPIGINIFVLRSVLPDIPTKTIFKGVIPFISADLARISLLIIFPAISLWLPSLMR</sequence>
<dbReference type="NCBIfam" id="TIGR00786">
    <property type="entry name" value="dctM"/>
    <property type="match status" value="1"/>
</dbReference>
<comment type="caution">
    <text evidence="7">Lacks conserved residue(s) required for the propagation of feature annotation.</text>
</comment>
<feature type="transmembrane region" description="Helical" evidence="7">
    <location>
        <begin position="53"/>
        <end position="71"/>
    </location>
</feature>
<keyword evidence="5 7" id="KW-1133">Transmembrane helix</keyword>
<evidence type="ECO:0000256" key="1">
    <source>
        <dbReference type="ARBA" id="ARBA00004429"/>
    </source>
</evidence>
<dbReference type="InterPro" id="IPR004681">
    <property type="entry name" value="TRAP_DctM"/>
</dbReference>